<evidence type="ECO:0000259" key="13">
    <source>
        <dbReference type="PROSITE" id="PS50109"/>
    </source>
</evidence>
<keyword evidence="9" id="KW-0067">ATP-binding</keyword>
<organism evidence="14 15">
    <name type="scientific">Paenibacillus bovis</name>
    <dbReference type="NCBI Taxonomy" id="1616788"/>
    <lineage>
        <taxon>Bacteria</taxon>
        <taxon>Bacillati</taxon>
        <taxon>Bacillota</taxon>
        <taxon>Bacilli</taxon>
        <taxon>Bacillales</taxon>
        <taxon>Paenibacillaceae</taxon>
        <taxon>Paenibacillus</taxon>
    </lineage>
</organism>
<dbReference type="InterPro" id="IPR003661">
    <property type="entry name" value="HisK_dim/P_dom"/>
</dbReference>
<evidence type="ECO:0000256" key="12">
    <source>
        <dbReference type="ARBA" id="ARBA00023136"/>
    </source>
</evidence>
<dbReference type="SUPFAM" id="SSF55874">
    <property type="entry name" value="ATPase domain of HSP90 chaperone/DNA topoisomerase II/histidine kinase"/>
    <property type="match status" value="1"/>
</dbReference>
<evidence type="ECO:0000256" key="9">
    <source>
        <dbReference type="ARBA" id="ARBA00022840"/>
    </source>
</evidence>
<dbReference type="EMBL" id="CP013023">
    <property type="protein sequence ID" value="ANF98679.1"/>
    <property type="molecule type" value="Genomic_DNA"/>
</dbReference>
<keyword evidence="12" id="KW-0472">Membrane</keyword>
<evidence type="ECO:0000256" key="8">
    <source>
        <dbReference type="ARBA" id="ARBA00022777"/>
    </source>
</evidence>
<keyword evidence="5" id="KW-0808">Transferase</keyword>
<feature type="domain" description="Histidine kinase" evidence="13">
    <location>
        <begin position="92"/>
        <end position="309"/>
    </location>
</feature>
<dbReference type="InterPro" id="IPR008358">
    <property type="entry name" value="Sig_transdc_His_kin/Pase_MprB"/>
</dbReference>
<evidence type="ECO:0000256" key="4">
    <source>
        <dbReference type="ARBA" id="ARBA00022553"/>
    </source>
</evidence>
<dbReference type="KEGG" id="pbv:AR543_07060"/>
<dbReference type="GO" id="GO:0016036">
    <property type="term" value="P:cellular response to phosphate starvation"/>
    <property type="evidence" value="ECO:0007669"/>
    <property type="project" value="TreeGrafter"/>
</dbReference>
<keyword evidence="6" id="KW-0812">Transmembrane</keyword>
<accession>A0A172ZMA3</accession>
<dbReference type="Pfam" id="PF00512">
    <property type="entry name" value="HisKA"/>
    <property type="match status" value="1"/>
</dbReference>
<evidence type="ECO:0000256" key="7">
    <source>
        <dbReference type="ARBA" id="ARBA00022741"/>
    </source>
</evidence>
<dbReference type="PANTHER" id="PTHR45453">
    <property type="entry name" value="PHOSPHATE REGULON SENSOR PROTEIN PHOR"/>
    <property type="match status" value="1"/>
</dbReference>
<keyword evidence="11" id="KW-0902">Two-component regulatory system</keyword>
<keyword evidence="4" id="KW-0597">Phosphoprotein</keyword>
<evidence type="ECO:0000256" key="1">
    <source>
        <dbReference type="ARBA" id="ARBA00000085"/>
    </source>
</evidence>
<dbReference type="AlphaFoldDB" id="A0A172ZMA3"/>
<dbReference type="SMART" id="SM00388">
    <property type="entry name" value="HisKA"/>
    <property type="match status" value="1"/>
</dbReference>
<protein>
    <recommendedName>
        <fullName evidence="3">histidine kinase</fullName>
        <ecNumber evidence="3">2.7.13.3</ecNumber>
    </recommendedName>
</protein>
<dbReference type="Proteomes" id="UP000078148">
    <property type="component" value="Chromosome"/>
</dbReference>
<evidence type="ECO:0000256" key="6">
    <source>
        <dbReference type="ARBA" id="ARBA00022692"/>
    </source>
</evidence>
<name>A0A172ZMA3_9BACL</name>
<keyword evidence="15" id="KW-1185">Reference proteome</keyword>
<keyword evidence="7" id="KW-0547">Nucleotide-binding</keyword>
<comment type="catalytic activity">
    <reaction evidence="1">
        <text>ATP + protein L-histidine = ADP + protein N-phospho-L-histidine.</text>
        <dbReference type="EC" id="2.7.13.3"/>
    </reaction>
</comment>
<dbReference type="FunFam" id="3.30.565.10:FF:000013">
    <property type="entry name" value="Two-component sensor histidine kinase"/>
    <property type="match status" value="1"/>
</dbReference>
<evidence type="ECO:0000256" key="2">
    <source>
        <dbReference type="ARBA" id="ARBA00004370"/>
    </source>
</evidence>
<dbReference type="Gene3D" id="1.10.287.130">
    <property type="match status" value="1"/>
</dbReference>
<dbReference type="GO" id="GO:0004721">
    <property type="term" value="F:phosphoprotein phosphatase activity"/>
    <property type="evidence" value="ECO:0007669"/>
    <property type="project" value="TreeGrafter"/>
</dbReference>
<dbReference type="PRINTS" id="PR01780">
    <property type="entry name" value="LANTIREGPROT"/>
</dbReference>
<dbReference type="InterPro" id="IPR003594">
    <property type="entry name" value="HATPase_dom"/>
</dbReference>
<dbReference type="RefSeq" id="WP_060536676.1">
    <property type="nucleotide sequence ID" value="NZ_CP013023.1"/>
</dbReference>
<keyword evidence="8 14" id="KW-0418">Kinase</keyword>
<sequence>MIALLLLLILVLLIILFSQQNRLRSRSREMRYVHYKLNAILDQQTQERLLLVSSDPRIRELLIDLNRLLDVNHRGIVERARLESSMRNMLANMSHDLKTPLTVVLGCSEMLQRSDLPEGEQQQIIQSIHRKSMETIGLVNAFFDLAKLESGDAAPDMSRVELGELCRRNMLSFYDLLDHQGTEVHIELPEEKVHIMGNTEALDRILSNLISNSIRYGLDGAVLGLRLYTDAEYAHIEVWDRGKGIAESHQDQVFERLYTLEDSRNRTYQGSGLGLTITKRLTEQMNGRIALTSQPYVRTAFTVSFRKMSY</sequence>
<evidence type="ECO:0000256" key="5">
    <source>
        <dbReference type="ARBA" id="ARBA00022679"/>
    </source>
</evidence>
<dbReference type="InterPro" id="IPR036097">
    <property type="entry name" value="HisK_dim/P_sf"/>
</dbReference>
<reference evidence="14 15" key="2">
    <citation type="journal article" date="2016" name="Int. J. Syst. Evol. Microbiol.">
        <title>Paenibacillus bovis sp. nov., isolated from raw yak (Bos grunniens) milk.</title>
        <authorList>
            <person name="Gao C."/>
            <person name="Han J."/>
            <person name="Liu Z."/>
            <person name="Xu X."/>
            <person name="Hang F."/>
            <person name="Wu Z."/>
        </authorList>
    </citation>
    <scope>NUCLEOTIDE SEQUENCE [LARGE SCALE GENOMIC DNA]</scope>
    <source>
        <strain evidence="14 15">BD3526</strain>
    </source>
</reference>
<dbReference type="EC" id="2.7.13.3" evidence="3"/>
<evidence type="ECO:0000313" key="15">
    <source>
        <dbReference type="Proteomes" id="UP000078148"/>
    </source>
</evidence>
<dbReference type="GO" id="GO:0005886">
    <property type="term" value="C:plasma membrane"/>
    <property type="evidence" value="ECO:0007669"/>
    <property type="project" value="TreeGrafter"/>
</dbReference>
<proteinExistence type="predicted"/>
<dbReference type="Gene3D" id="3.30.565.10">
    <property type="entry name" value="Histidine kinase-like ATPase, C-terminal domain"/>
    <property type="match status" value="1"/>
</dbReference>
<dbReference type="Pfam" id="PF02518">
    <property type="entry name" value="HATPase_c"/>
    <property type="match status" value="1"/>
</dbReference>
<dbReference type="SUPFAM" id="SSF47384">
    <property type="entry name" value="Homodimeric domain of signal transducing histidine kinase"/>
    <property type="match status" value="1"/>
</dbReference>
<dbReference type="OrthoDB" id="9792991at2"/>
<dbReference type="GO" id="GO:0000155">
    <property type="term" value="F:phosphorelay sensor kinase activity"/>
    <property type="evidence" value="ECO:0007669"/>
    <property type="project" value="InterPro"/>
</dbReference>
<dbReference type="GO" id="GO:0005524">
    <property type="term" value="F:ATP binding"/>
    <property type="evidence" value="ECO:0007669"/>
    <property type="project" value="UniProtKB-KW"/>
</dbReference>
<dbReference type="CDD" id="cd00082">
    <property type="entry name" value="HisKA"/>
    <property type="match status" value="1"/>
</dbReference>
<dbReference type="SMART" id="SM00387">
    <property type="entry name" value="HATPase_c"/>
    <property type="match status" value="1"/>
</dbReference>
<comment type="subcellular location">
    <subcellularLocation>
        <location evidence="2">Membrane</location>
    </subcellularLocation>
</comment>
<dbReference type="InterPro" id="IPR036890">
    <property type="entry name" value="HATPase_C_sf"/>
</dbReference>
<keyword evidence="10" id="KW-1133">Transmembrane helix</keyword>
<dbReference type="PROSITE" id="PS50109">
    <property type="entry name" value="HIS_KIN"/>
    <property type="match status" value="1"/>
</dbReference>
<dbReference type="PANTHER" id="PTHR45453:SF1">
    <property type="entry name" value="PHOSPHATE REGULON SENSOR PROTEIN PHOR"/>
    <property type="match status" value="1"/>
</dbReference>
<evidence type="ECO:0000313" key="14">
    <source>
        <dbReference type="EMBL" id="ANF98679.1"/>
    </source>
</evidence>
<gene>
    <name evidence="14" type="ORF">AR543_07060</name>
</gene>
<dbReference type="InterPro" id="IPR005467">
    <property type="entry name" value="His_kinase_dom"/>
</dbReference>
<evidence type="ECO:0000256" key="11">
    <source>
        <dbReference type="ARBA" id="ARBA00023012"/>
    </source>
</evidence>
<evidence type="ECO:0000256" key="10">
    <source>
        <dbReference type="ARBA" id="ARBA00022989"/>
    </source>
</evidence>
<reference evidence="15" key="1">
    <citation type="submission" date="2015-10" db="EMBL/GenBank/DDBJ databases">
        <title>Genome of Paenibacillus bovis sp. nov.</title>
        <authorList>
            <person name="Wu Z."/>
            <person name="Gao C."/>
            <person name="Liu Z."/>
            <person name="Zheng H."/>
        </authorList>
    </citation>
    <scope>NUCLEOTIDE SEQUENCE [LARGE SCALE GENOMIC DNA]</scope>
    <source>
        <strain evidence="15">BD3526</strain>
    </source>
</reference>
<dbReference type="STRING" id="1616788.AR543_07060"/>
<evidence type="ECO:0000256" key="3">
    <source>
        <dbReference type="ARBA" id="ARBA00012438"/>
    </source>
</evidence>
<dbReference type="InterPro" id="IPR050351">
    <property type="entry name" value="BphY/WalK/GraS-like"/>
</dbReference>